<sequence length="121" mass="13880">MEHILSLYPFPEISMLGDFNVHHQLSELTFNFAIFHNLDNWYKILLVFLTVLEIRPTFLLFSLSLILQLMLVPYLLRWAPPITNYLCILSDFSNSSSGSPKTEVPLAFCLSQLGGPEEALY</sequence>
<gene>
    <name evidence="2" type="ORF">E2C01_028397</name>
</gene>
<name>A0A5B7EKC6_PORTR</name>
<accession>A0A5B7EKC6</accession>
<keyword evidence="1" id="KW-1133">Transmembrane helix</keyword>
<protein>
    <recommendedName>
        <fullName evidence="4">Endonuclease/exonuclease/phosphatase domain-containing protein</fullName>
    </recommendedName>
</protein>
<reference evidence="2 3" key="1">
    <citation type="submission" date="2019-05" db="EMBL/GenBank/DDBJ databases">
        <title>Another draft genome of Portunus trituberculatus and its Hox gene families provides insights of decapod evolution.</title>
        <authorList>
            <person name="Jeong J.-H."/>
            <person name="Song I."/>
            <person name="Kim S."/>
            <person name="Choi T."/>
            <person name="Kim D."/>
            <person name="Ryu S."/>
            <person name="Kim W."/>
        </authorList>
    </citation>
    <scope>NUCLEOTIDE SEQUENCE [LARGE SCALE GENOMIC DNA]</scope>
    <source>
        <tissue evidence="2">Muscle</tissue>
    </source>
</reference>
<evidence type="ECO:0000313" key="2">
    <source>
        <dbReference type="EMBL" id="MPC34990.1"/>
    </source>
</evidence>
<keyword evidence="1" id="KW-0472">Membrane</keyword>
<dbReference type="Proteomes" id="UP000324222">
    <property type="component" value="Unassembled WGS sequence"/>
</dbReference>
<evidence type="ECO:0000313" key="3">
    <source>
        <dbReference type="Proteomes" id="UP000324222"/>
    </source>
</evidence>
<dbReference type="EMBL" id="VSRR010003175">
    <property type="protein sequence ID" value="MPC34990.1"/>
    <property type="molecule type" value="Genomic_DNA"/>
</dbReference>
<organism evidence="2 3">
    <name type="scientific">Portunus trituberculatus</name>
    <name type="common">Swimming crab</name>
    <name type="synonym">Neptunus trituberculatus</name>
    <dbReference type="NCBI Taxonomy" id="210409"/>
    <lineage>
        <taxon>Eukaryota</taxon>
        <taxon>Metazoa</taxon>
        <taxon>Ecdysozoa</taxon>
        <taxon>Arthropoda</taxon>
        <taxon>Crustacea</taxon>
        <taxon>Multicrustacea</taxon>
        <taxon>Malacostraca</taxon>
        <taxon>Eumalacostraca</taxon>
        <taxon>Eucarida</taxon>
        <taxon>Decapoda</taxon>
        <taxon>Pleocyemata</taxon>
        <taxon>Brachyura</taxon>
        <taxon>Eubrachyura</taxon>
        <taxon>Portunoidea</taxon>
        <taxon>Portunidae</taxon>
        <taxon>Portuninae</taxon>
        <taxon>Portunus</taxon>
    </lineage>
</organism>
<keyword evidence="1" id="KW-0812">Transmembrane</keyword>
<evidence type="ECO:0000256" key="1">
    <source>
        <dbReference type="SAM" id="Phobius"/>
    </source>
</evidence>
<proteinExistence type="predicted"/>
<keyword evidence="3" id="KW-1185">Reference proteome</keyword>
<dbReference type="AlphaFoldDB" id="A0A5B7EKC6"/>
<feature type="transmembrane region" description="Helical" evidence="1">
    <location>
        <begin position="58"/>
        <end position="76"/>
    </location>
</feature>
<evidence type="ECO:0008006" key="4">
    <source>
        <dbReference type="Google" id="ProtNLM"/>
    </source>
</evidence>
<comment type="caution">
    <text evidence="2">The sequence shown here is derived from an EMBL/GenBank/DDBJ whole genome shotgun (WGS) entry which is preliminary data.</text>
</comment>